<dbReference type="Proteomes" id="UP000076154">
    <property type="component" value="Unassembled WGS sequence"/>
</dbReference>
<dbReference type="InParanoid" id="A0A369JR11"/>
<evidence type="ECO:0000313" key="2">
    <source>
        <dbReference type="Proteomes" id="UP000076154"/>
    </source>
</evidence>
<protein>
    <submittedName>
        <fullName evidence="1">Acetylesterase</fullName>
    </submittedName>
</protein>
<gene>
    <name evidence="1" type="primary">aes1_2</name>
    <name evidence="1" type="ORF">Hypma_010717</name>
</gene>
<dbReference type="EMBL" id="LUEZ02000052">
    <property type="protein sequence ID" value="RDB22123.1"/>
    <property type="molecule type" value="Genomic_DNA"/>
</dbReference>
<reference evidence="1" key="1">
    <citation type="submission" date="2018-04" db="EMBL/GenBank/DDBJ databases">
        <title>Whole genome sequencing of Hypsizygus marmoreus.</title>
        <authorList>
            <person name="Choi I.-G."/>
            <person name="Min B."/>
            <person name="Kim J.-G."/>
            <person name="Kim S."/>
            <person name="Oh Y.-L."/>
            <person name="Kong W.-S."/>
            <person name="Park H."/>
            <person name="Jeong J."/>
            <person name="Song E.-S."/>
        </authorList>
    </citation>
    <scope>NUCLEOTIDE SEQUENCE [LARGE SCALE GENOMIC DNA]</scope>
    <source>
        <strain evidence="1">51987-8</strain>
    </source>
</reference>
<comment type="caution">
    <text evidence="1">The sequence shown here is derived from an EMBL/GenBank/DDBJ whole genome shotgun (WGS) entry which is preliminary data.</text>
</comment>
<dbReference type="InterPro" id="IPR036514">
    <property type="entry name" value="SGNH_hydro_sf"/>
</dbReference>
<dbReference type="Gene3D" id="3.40.50.1110">
    <property type="entry name" value="SGNH hydrolase"/>
    <property type="match status" value="1"/>
</dbReference>
<name>A0A369JR11_HYPMA</name>
<evidence type="ECO:0000313" key="1">
    <source>
        <dbReference type="EMBL" id="RDB22123.1"/>
    </source>
</evidence>
<dbReference type="STRING" id="39966.A0A369JR11"/>
<dbReference type="AlphaFoldDB" id="A0A369JR11"/>
<sequence>MRVAAPFPALFCFIGAVPALGRLTWGETKFLFTFGDSYTTDSFNVSAGVDSPVPGFTSSNGPNWVQFLVFNLASGGATIDAVLVPPFQPTVLYDPPHTTRLAVLTFDVAISRSIVEQVSQFKRFLAPKTQGAA</sequence>
<accession>A0A369JR11</accession>
<dbReference type="OrthoDB" id="1600564at2759"/>
<organism evidence="1 2">
    <name type="scientific">Hypsizygus marmoreus</name>
    <name type="common">White beech mushroom</name>
    <name type="synonym">Agaricus marmoreus</name>
    <dbReference type="NCBI Taxonomy" id="39966"/>
    <lineage>
        <taxon>Eukaryota</taxon>
        <taxon>Fungi</taxon>
        <taxon>Dikarya</taxon>
        <taxon>Basidiomycota</taxon>
        <taxon>Agaricomycotina</taxon>
        <taxon>Agaricomycetes</taxon>
        <taxon>Agaricomycetidae</taxon>
        <taxon>Agaricales</taxon>
        <taxon>Tricholomatineae</taxon>
        <taxon>Lyophyllaceae</taxon>
        <taxon>Hypsizygus</taxon>
    </lineage>
</organism>
<keyword evidence="2" id="KW-1185">Reference proteome</keyword>
<proteinExistence type="predicted"/>